<dbReference type="GO" id="GO:0005524">
    <property type="term" value="F:ATP binding"/>
    <property type="evidence" value="ECO:0007669"/>
    <property type="project" value="UniProtKB-KW"/>
</dbReference>
<keyword evidence="5 14" id="KW-0812">Transmembrane</keyword>
<dbReference type="RefSeq" id="WP_089297907.1">
    <property type="nucleotide sequence ID" value="NZ_BOMU01000100.1"/>
</dbReference>
<dbReference type="InterPro" id="IPR050510">
    <property type="entry name" value="Cation_transp_ATPase_P-type"/>
</dbReference>
<dbReference type="PROSITE" id="PS00154">
    <property type="entry name" value="ATPASE_E1_E2"/>
    <property type="match status" value="1"/>
</dbReference>
<dbReference type="InterPro" id="IPR008250">
    <property type="entry name" value="ATPase_P-typ_transduc_dom_A_sf"/>
</dbReference>
<keyword evidence="3" id="KW-1003">Cell membrane</keyword>
<dbReference type="SUPFAM" id="SSF81665">
    <property type="entry name" value="Calcium ATPase, transmembrane domain M"/>
    <property type="match status" value="1"/>
</dbReference>
<dbReference type="SFLD" id="SFLDF00027">
    <property type="entry name" value="p-type_atpase"/>
    <property type="match status" value="1"/>
</dbReference>
<dbReference type="GO" id="GO:0016887">
    <property type="term" value="F:ATP hydrolysis activity"/>
    <property type="evidence" value="ECO:0007669"/>
    <property type="project" value="InterPro"/>
</dbReference>
<feature type="domain" description="Cation-transporting P-type ATPase N-terminal" evidence="15">
    <location>
        <begin position="28"/>
        <end position="101"/>
    </location>
</feature>
<dbReference type="PANTHER" id="PTHR43294">
    <property type="entry name" value="SODIUM/POTASSIUM-TRANSPORTING ATPASE SUBUNIT ALPHA"/>
    <property type="match status" value="1"/>
</dbReference>
<dbReference type="EMBL" id="FZNR01000022">
    <property type="protein sequence ID" value="SNS74199.1"/>
    <property type="molecule type" value="Genomic_DNA"/>
</dbReference>
<feature type="transmembrane region" description="Helical" evidence="14">
    <location>
        <begin position="294"/>
        <end position="318"/>
    </location>
</feature>
<organism evidence="16 17">
    <name type="scientific">Actinoplanes regularis</name>
    <dbReference type="NCBI Taxonomy" id="52697"/>
    <lineage>
        <taxon>Bacteria</taxon>
        <taxon>Bacillati</taxon>
        <taxon>Actinomycetota</taxon>
        <taxon>Actinomycetes</taxon>
        <taxon>Micromonosporales</taxon>
        <taxon>Micromonosporaceae</taxon>
        <taxon>Actinoplanes</taxon>
    </lineage>
</organism>
<feature type="transmembrane region" description="Helical" evidence="14">
    <location>
        <begin position="103"/>
        <end position="121"/>
    </location>
</feature>
<keyword evidence="10 14" id="KW-1133">Transmembrane helix</keyword>
<dbReference type="Proteomes" id="UP000198415">
    <property type="component" value="Unassembled WGS sequence"/>
</dbReference>
<evidence type="ECO:0000313" key="17">
    <source>
        <dbReference type="Proteomes" id="UP000198415"/>
    </source>
</evidence>
<feature type="transmembrane region" description="Helical" evidence="14">
    <location>
        <begin position="77"/>
        <end position="97"/>
    </location>
</feature>
<dbReference type="Gene3D" id="2.70.150.10">
    <property type="entry name" value="Calcium-transporting ATPase, cytoplasmic transduction domain A"/>
    <property type="match status" value="1"/>
</dbReference>
<sequence length="923" mass="95946">MTTTAAPKDRGVSGDGAGPPGGPAGAEVNAREPLAELFRDLRTSPQGLAGREAARRLVVYGPNGLTRRTVRRWPAELLAQFTQPLAILLAVAAALAWAGGTPALAIAVVAVILLNAGFAFVQEMQAERAVDALAAFLPATARVVRDGLHAEIPARDLVPGDVLIVAEGDRVCADARIIDGAVTVDLSALTGESMPVVRSSEPAEVTGSALDAHDLVFSGTTCTGGEAHTVVTRTGMLTELGRIAALSQRGPTQRSPLETQVRRATWIIAIVAVVVGVAFLPIGVWAGLGWSAAIGFAIGLIVANVPEGLLPIITLALAAGVRELARKGAVVKRLSAVETLGSTTVICTDKTGTLTENRMTVTRIWLPGAELDTGGPVDDPRAGVLAAAAASCTTAQPPTGTQPGSGDPTELALLGLAADLGVAVTPAARDSGRRAVFHFDGHVKRMSVVDETAGILAVRTKGAPETVLPCCTHLLGPDGDSRPLDDAARRELQHSLDRYAAGGLRVLAVAQRILDPGESAPARRENAEAGLTLLGLAAMVDPARPGVAEAVASAHQAGIRIHVITGDYGPTAAAIAHQVGVGRDGGRIVAGEELDQLSDTSLDELLAGHDEIVFARASPEAKLRICEALRAGGQIVAMTGDGVNDAPALRHADIGVAMGRSGTDVAREAATMVLTDDNFATIVVAVDAGRRVFDNVRKFVLYIFAHAVPEVVPFLIFALSGGAVPLPLTVLQILAIDLGTETLPALALGREPAEPGLMNRPPRPRTTGVIGRTLLLRAWLLLGGVSAVLVMGGYFYTLWQAGWHPGDPTGPGSGLHHAYLQATTITFAGIVACQIGTAFAARTDRASLFTIGLFTNPLLLWGILFELVFTAAVIYTPPLQHIFGTASLSWTQLAVIAPFPIIVWGADELARWVIRRRPAVSSP</sequence>
<dbReference type="Gene3D" id="3.40.1110.10">
    <property type="entry name" value="Calcium-transporting ATPase, cytoplasmic domain N"/>
    <property type="match status" value="1"/>
</dbReference>
<comment type="subcellular location">
    <subcellularLocation>
        <location evidence="1">Cell membrane</location>
        <topology evidence="1">Multi-pass membrane protein</topology>
    </subcellularLocation>
</comment>
<dbReference type="InterPro" id="IPR044492">
    <property type="entry name" value="P_typ_ATPase_HD_dom"/>
</dbReference>
<dbReference type="Pfam" id="PF00689">
    <property type="entry name" value="Cation_ATPase_C"/>
    <property type="match status" value="1"/>
</dbReference>
<evidence type="ECO:0000256" key="4">
    <source>
        <dbReference type="ARBA" id="ARBA00022553"/>
    </source>
</evidence>
<keyword evidence="4" id="KW-0597">Phosphoprotein</keyword>
<dbReference type="Pfam" id="PF13246">
    <property type="entry name" value="Cation_ATPase"/>
    <property type="match status" value="1"/>
</dbReference>
<evidence type="ECO:0000256" key="9">
    <source>
        <dbReference type="ARBA" id="ARBA00022967"/>
    </source>
</evidence>
<dbReference type="Pfam" id="PF00690">
    <property type="entry name" value="Cation_ATPase_N"/>
    <property type="match status" value="1"/>
</dbReference>
<dbReference type="PANTHER" id="PTHR43294:SF21">
    <property type="entry name" value="CATION TRANSPORTING ATPASE"/>
    <property type="match status" value="1"/>
</dbReference>
<evidence type="ECO:0000256" key="5">
    <source>
        <dbReference type="ARBA" id="ARBA00022692"/>
    </source>
</evidence>
<feature type="transmembrane region" description="Helical" evidence="14">
    <location>
        <begin position="887"/>
        <end position="906"/>
    </location>
</feature>
<evidence type="ECO:0000259" key="15">
    <source>
        <dbReference type="SMART" id="SM00831"/>
    </source>
</evidence>
<evidence type="ECO:0000256" key="13">
    <source>
        <dbReference type="SAM" id="MobiDB-lite"/>
    </source>
</evidence>
<dbReference type="Pfam" id="PF00122">
    <property type="entry name" value="E1-E2_ATPase"/>
    <property type="match status" value="1"/>
</dbReference>
<name>A0A239GYC8_9ACTN</name>
<evidence type="ECO:0000256" key="11">
    <source>
        <dbReference type="ARBA" id="ARBA00023136"/>
    </source>
</evidence>
<dbReference type="SFLD" id="SFLDG00002">
    <property type="entry name" value="C1.7:_P-type_atpase_like"/>
    <property type="match status" value="1"/>
</dbReference>
<evidence type="ECO:0000256" key="6">
    <source>
        <dbReference type="ARBA" id="ARBA00022741"/>
    </source>
</evidence>
<keyword evidence="9" id="KW-1278">Translocase</keyword>
<evidence type="ECO:0000256" key="14">
    <source>
        <dbReference type="SAM" id="Phobius"/>
    </source>
</evidence>
<accession>A0A239GYC8</accession>
<dbReference type="InterPro" id="IPR036412">
    <property type="entry name" value="HAD-like_sf"/>
</dbReference>
<feature type="transmembrane region" description="Helical" evidence="14">
    <location>
        <begin position="853"/>
        <end position="875"/>
    </location>
</feature>
<dbReference type="InterPro" id="IPR023299">
    <property type="entry name" value="ATPase_P-typ_cyto_dom_N"/>
</dbReference>
<keyword evidence="8" id="KW-0460">Magnesium</keyword>
<keyword evidence="17" id="KW-1185">Reference proteome</keyword>
<dbReference type="InterPro" id="IPR004014">
    <property type="entry name" value="ATPase_P-typ_cation-transptr_N"/>
</dbReference>
<dbReference type="InterPro" id="IPR001757">
    <property type="entry name" value="P_typ_ATPase"/>
</dbReference>
<dbReference type="SUPFAM" id="SSF81653">
    <property type="entry name" value="Calcium ATPase, transduction domain A"/>
    <property type="match status" value="1"/>
</dbReference>
<dbReference type="PRINTS" id="PR00121">
    <property type="entry name" value="NAKATPASE"/>
</dbReference>
<dbReference type="InterPro" id="IPR018303">
    <property type="entry name" value="ATPase_P-typ_P_site"/>
</dbReference>
<dbReference type="InterPro" id="IPR059000">
    <property type="entry name" value="ATPase_P-type_domA"/>
</dbReference>
<dbReference type="OrthoDB" id="9814270at2"/>
<comment type="similarity">
    <text evidence="2">Belongs to the cation transport ATPase (P-type) (TC 3.A.3) family. Type IIA subfamily.</text>
</comment>
<keyword evidence="7" id="KW-0067">ATP-binding</keyword>
<comment type="catalytic activity">
    <reaction evidence="12">
        <text>ATP + H2O = ADP + phosphate + H(+)</text>
        <dbReference type="Rhea" id="RHEA:13065"/>
        <dbReference type="ChEBI" id="CHEBI:15377"/>
        <dbReference type="ChEBI" id="CHEBI:15378"/>
        <dbReference type="ChEBI" id="CHEBI:30616"/>
        <dbReference type="ChEBI" id="CHEBI:43474"/>
        <dbReference type="ChEBI" id="CHEBI:456216"/>
    </reaction>
</comment>
<feature type="region of interest" description="Disordered" evidence="13">
    <location>
        <begin position="1"/>
        <end position="26"/>
    </location>
</feature>
<keyword evidence="6" id="KW-0547">Nucleotide-binding</keyword>
<dbReference type="AlphaFoldDB" id="A0A239GYC8"/>
<evidence type="ECO:0000256" key="10">
    <source>
        <dbReference type="ARBA" id="ARBA00022989"/>
    </source>
</evidence>
<dbReference type="Gene3D" id="3.40.50.1000">
    <property type="entry name" value="HAD superfamily/HAD-like"/>
    <property type="match status" value="1"/>
</dbReference>
<protein>
    <submittedName>
        <fullName evidence="16">Plasma-membrane calcium-translocating P-type ATPase</fullName>
    </submittedName>
</protein>
<evidence type="ECO:0000256" key="3">
    <source>
        <dbReference type="ARBA" id="ARBA00022475"/>
    </source>
</evidence>
<evidence type="ECO:0000256" key="12">
    <source>
        <dbReference type="ARBA" id="ARBA00049360"/>
    </source>
</evidence>
<feature type="transmembrane region" description="Helical" evidence="14">
    <location>
        <begin position="264"/>
        <end position="288"/>
    </location>
</feature>
<dbReference type="PRINTS" id="PR00119">
    <property type="entry name" value="CATATPASE"/>
</dbReference>
<keyword evidence="11 14" id="KW-0472">Membrane</keyword>
<feature type="transmembrane region" description="Helical" evidence="14">
    <location>
        <begin position="819"/>
        <end position="841"/>
    </location>
</feature>
<dbReference type="SMART" id="SM00831">
    <property type="entry name" value="Cation_ATPase_N"/>
    <property type="match status" value="1"/>
</dbReference>
<evidence type="ECO:0000256" key="2">
    <source>
        <dbReference type="ARBA" id="ARBA00005675"/>
    </source>
</evidence>
<evidence type="ECO:0000256" key="7">
    <source>
        <dbReference type="ARBA" id="ARBA00022840"/>
    </source>
</evidence>
<proteinExistence type="inferred from homology"/>
<dbReference type="InterPro" id="IPR023214">
    <property type="entry name" value="HAD_sf"/>
</dbReference>
<dbReference type="InterPro" id="IPR006068">
    <property type="entry name" value="ATPase_P-typ_cation-transptr_C"/>
</dbReference>
<evidence type="ECO:0000256" key="1">
    <source>
        <dbReference type="ARBA" id="ARBA00004651"/>
    </source>
</evidence>
<dbReference type="SUPFAM" id="SSF56784">
    <property type="entry name" value="HAD-like"/>
    <property type="match status" value="1"/>
</dbReference>
<dbReference type="InterPro" id="IPR023298">
    <property type="entry name" value="ATPase_P-typ_TM_dom_sf"/>
</dbReference>
<gene>
    <name evidence="16" type="ORF">SAMN06264365_122129</name>
</gene>
<dbReference type="SFLD" id="SFLDS00003">
    <property type="entry name" value="Haloacid_Dehalogenase"/>
    <property type="match status" value="1"/>
</dbReference>
<dbReference type="FunFam" id="2.70.150.10:FF:000160">
    <property type="entry name" value="Sarcoplasmic/endoplasmic reticulum calcium ATPase 1"/>
    <property type="match status" value="1"/>
</dbReference>
<dbReference type="GO" id="GO:0005886">
    <property type="term" value="C:plasma membrane"/>
    <property type="evidence" value="ECO:0007669"/>
    <property type="project" value="UniProtKB-SubCell"/>
</dbReference>
<evidence type="ECO:0000256" key="8">
    <source>
        <dbReference type="ARBA" id="ARBA00022842"/>
    </source>
</evidence>
<reference evidence="16 17" key="1">
    <citation type="submission" date="2017-06" db="EMBL/GenBank/DDBJ databases">
        <authorList>
            <person name="Kim H.J."/>
            <person name="Triplett B.A."/>
        </authorList>
    </citation>
    <scope>NUCLEOTIDE SEQUENCE [LARGE SCALE GENOMIC DNA]</scope>
    <source>
        <strain evidence="16 17">DSM 43151</strain>
    </source>
</reference>
<dbReference type="Gene3D" id="1.20.1110.10">
    <property type="entry name" value="Calcium-transporting ATPase, transmembrane domain"/>
    <property type="match status" value="1"/>
</dbReference>
<dbReference type="SUPFAM" id="SSF81660">
    <property type="entry name" value="Metal cation-transporting ATPase, ATP-binding domain N"/>
    <property type="match status" value="1"/>
</dbReference>
<feature type="transmembrane region" description="Helical" evidence="14">
    <location>
        <begin position="769"/>
        <end position="799"/>
    </location>
</feature>
<dbReference type="NCBIfam" id="TIGR01494">
    <property type="entry name" value="ATPase_P-type"/>
    <property type="match status" value="2"/>
</dbReference>
<evidence type="ECO:0000313" key="16">
    <source>
        <dbReference type="EMBL" id="SNS74199.1"/>
    </source>
</evidence>
<dbReference type="Pfam" id="PF08282">
    <property type="entry name" value="Hydrolase_3"/>
    <property type="match status" value="1"/>
</dbReference>